<accession>A0AAN2CBG9</accession>
<dbReference type="Pfam" id="PF16798">
    <property type="entry name" value="DUF5069"/>
    <property type="match status" value="1"/>
</dbReference>
<keyword evidence="4" id="KW-1185">Reference proteome</keyword>
<name>A0AAN2CBG9_UNVUL</name>
<dbReference type="EMBL" id="AP025523">
    <property type="protein sequence ID" value="BDE08008.1"/>
    <property type="molecule type" value="Genomic_DNA"/>
</dbReference>
<dbReference type="Proteomes" id="UP001317532">
    <property type="component" value="Chromosome"/>
</dbReference>
<dbReference type="InterPro" id="IPR031849">
    <property type="entry name" value="DUF5069"/>
</dbReference>
<sequence length="150" mass="17029">MSEATTLPYPDCDLRAHPPRSPRATLGGLVLLPRTIDKMRAKLQGTLGYYKIGPGLSAYLLEWLGVSEDAFADAVRNAANDDEVVAWLTARADPGTFPAINERLLQRGIRDDEHFAQVLPHYPVLREHPHLRNWFEILELDDQWIFDPSR</sequence>
<protein>
    <recommendedName>
        <fullName evidence="2">DUF5069 domain-containing protein</fullName>
    </recommendedName>
</protein>
<feature type="region of interest" description="Disordered" evidence="1">
    <location>
        <begin position="1"/>
        <end position="20"/>
    </location>
</feature>
<organism evidence="3 4">
    <name type="scientific">Vulcanimicrobium alpinum</name>
    <dbReference type="NCBI Taxonomy" id="3016050"/>
    <lineage>
        <taxon>Bacteria</taxon>
        <taxon>Bacillati</taxon>
        <taxon>Vulcanimicrobiota</taxon>
        <taxon>Vulcanimicrobiia</taxon>
        <taxon>Vulcanimicrobiales</taxon>
        <taxon>Vulcanimicrobiaceae</taxon>
        <taxon>Vulcanimicrobium</taxon>
    </lineage>
</organism>
<evidence type="ECO:0000313" key="4">
    <source>
        <dbReference type="Proteomes" id="UP001317532"/>
    </source>
</evidence>
<dbReference type="RefSeq" id="WP_317995562.1">
    <property type="nucleotide sequence ID" value="NZ_AP025523.1"/>
</dbReference>
<gene>
    <name evidence="3" type="ORF">WPS_32840</name>
</gene>
<evidence type="ECO:0000259" key="2">
    <source>
        <dbReference type="Pfam" id="PF16798"/>
    </source>
</evidence>
<dbReference type="KEGG" id="vab:WPS_32840"/>
<evidence type="ECO:0000313" key="3">
    <source>
        <dbReference type="EMBL" id="BDE08008.1"/>
    </source>
</evidence>
<evidence type="ECO:0000256" key="1">
    <source>
        <dbReference type="SAM" id="MobiDB-lite"/>
    </source>
</evidence>
<proteinExistence type="predicted"/>
<reference evidence="3 4" key="1">
    <citation type="journal article" date="2022" name="ISME Commun">
        <title>Vulcanimicrobium alpinus gen. nov. sp. nov., the first cultivated representative of the candidate phylum 'Eremiobacterota', is a metabolically versatile aerobic anoxygenic phototroph.</title>
        <authorList>
            <person name="Yabe S."/>
            <person name="Muto K."/>
            <person name="Abe K."/>
            <person name="Yokota A."/>
            <person name="Staudigel H."/>
            <person name="Tebo B.M."/>
        </authorList>
    </citation>
    <scope>NUCLEOTIDE SEQUENCE [LARGE SCALE GENOMIC DNA]</scope>
    <source>
        <strain evidence="3 4">WC8-2</strain>
    </source>
</reference>
<feature type="domain" description="DUF5069" evidence="2">
    <location>
        <begin position="17"/>
        <end position="143"/>
    </location>
</feature>
<dbReference type="AlphaFoldDB" id="A0AAN2CBG9"/>